<evidence type="ECO:0000259" key="3">
    <source>
        <dbReference type="Pfam" id="PF26335"/>
    </source>
</evidence>
<name>A0A0B8MY42_TALPI</name>
<dbReference type="Pfam" id="PF26335">
    <property type="entry name" value="ARB_00930_C"/>
    <property type="match status" value="1"/>
</dbReference>
<reference evidence="5" key="1">
    <citation type="journal article" date="2015" name="Genome Announc.">
        <title>Draft genome sequence of Talaromyces cellulolyticus strain Y-94, a source of lignocellulosic biomass-degrading enzymes.</title>
        <authorList>
            <person name="Fujii T."/>
            <person name="Koike H."/>
            <person name="Sawayama S."/>
            <person name="Yano S."/>
            <person name="Inoue H."/>
        </authorList>
    </citation>
    <scope>NUCLEOTIDE SEQUENCE [LARGE SCALE GENOMIC DNA]</scope>
    <source>
        <strain evidence="5">Y-94</strain>
    </source>
</reference>
<evidence type="ECO:0000256" key="1">
    <source>
        <dbReference type="SAM" id="SignalP"/>
    </source>
</evidence>
<dbReference type="InterPro" id="IPR001466">
    <property type="entry name" value="Beta-lactam-related"/>
</dbReference>
<protein>
    <submittedName>
        <fullName evidence="4">Penicillin-binding protein</fullName>
    </submittedName>
</protein>
<dbReference type="PANTHER" id="PTHR22935">
    <property type="entry name" value="PENICILLIN-BINDING PROTEIN"/>
    <property type="match status" value="1"/>
</dbReference>
<feature type="domain" description="Beta-lactamase-related" evidence="2">
    <location>
        <begin position="108"/>
        <end position="428"/>
    </location>
</feature>
<dbReference type="Proteomes" id="UP000053095">
    <property type="component" value="Unassembled WGS sequence"/>
</dbReference>
<gene>
    <name evidence="4" type="ORF">TCE0_011r00760</name>
</gene>
<dbReference type="InterPro" id="IPR012338">
    <property type="entry name" value="Beta-lactam/transpept-like"/>
</dbReference>
<accession>A0A0B8MY42</accession>
<dbReference type="InterPro" id="IPR058664">
    <property type="entry name" value="ARB_00930-like_C"/>
</dbReference>
<feature type="domain" description="Beta-lactamase-like ARB-00930-like C-terminal" evidence="3">
    <location>
        <begin position="450"/>
        <end position="588"/>
    </location>
</feature>
<proteinExistence type="predicted"/>
<evidence type="ECO:0000259" key="2">
    <source>
        <dbReference type="Pfam" id="PF00144"/>
    </source>
</evidence>
<evidence type="ECO:0000313" key="4">
    <source>
        <dbReference type="EMBL" id="GAM33678.1"/>
    </source>
</evidence>
<dbReference type="EMBL" id="DF933807">
    <property type="protein sequence ID" value="GAM33678.1"/>
    <property type="molecule type" value="Genomic_DNA"/>
</dbReference>
<dbReference type="SUPFAM" id="SSF56601">
    <property type="entry name" value="beta-lactamase/transpeptidase-like"/>
    <property type="match status" value="1"/>
</dbReference>
<dbReference type="InterPro" id="IPR051478">
    <property type="entry name" value="Beta-lactamase-like_AB/R"/>
</dbReference>
<keyword evidence="5" id="KW-1185">Reference proteome</keyword>
<sequence length="589" mass="63936">MEFRRVFVWASASLSVLASTQLPKVDLAALGPIYQSASNASYQAFADAKSQAVATLNEALANGANTYGSLDNQTTSFSVSVFELTSDEPLFDFHFEAPGLNGSLTKGSLSDETIYRTGSLGKLLTMYTWMVHIGDSVFTDPITKYIPELAQAVPDSSNPILYTNWSEVTIGSLASQISGIGANFHVGDLATPYIGGPSPSEVIPEAVSLGFPPVNNDSIIQCSFYSYDLPPCTREQLLNGIIHHPPVYPSYTSPVYSNIAYQILALAYEEITGRSIEEGQLEIYSELGMTSTTPTAPGSDANAIIPYNTTFSAFDYNLGLAGPSGGQYTSTKDLATFGRAILKSTLMPSYVTRRWLKPVTFTSQLLNYVGAPWEIQRLLVPANSIINASHFVDTYSKTGDVGAYSTFFGVVPDYGIGLSVLAAGVTPHTQISPVRDAVVQIFYQAAEAAAKEQASKAFTGTFKASNINSSITLGTDGGPGVVVQEWISNGTNFLQNPYLASYDDFRLYPTELSMEADDLIYYSYRLNFLASNGEPTEGDFWSYNNDYWMFLDALIYKNLATDNFIIGFDEDGIVQSVHSTGLRVTMSRS</sequence>
<feature type="signal peptide" evidence="1">
    <location>
        <begin position="1"/>
        <end position="18"/>
    </location>
</feature>
<dbReference type="Gene3D" id="3.40.710.10">
    <property type="entry name" value="DD-peptidase/beta-lactamase superfamily"/>
    <property type="match status" value="1"/>
</dbReference>
<evidence type="ECO:0000313" key="5">
    <source>
        <dbReference type="Proteomes" id="UP000053095"/>
    </source>
</evidence>
<dbReference type="PANTHER" id="PTHR22935:SF97">
    <property type="entry name" value="BETA-LACTAMASE-RELATED DOMAIN-CONTAINING PROTEIN"/>
    <property type="match status" value="1"/>
</dbReference>
<organism evidence="4 5">
    <name type="scientific">Talaromyces pinophilus</name>
    <name type="common">Penicillium pinophilum</name>
    <dbReference type="NCBI Taxonomy" id="128442"/>
    <lineage>
        <taxon>Eukaryota</taxon>
        <taxon>Fungi</taxon>
        <taxon>Dikarya</taxon>
        <taxon>Ascomycota</taxon>
        <taxon>Pezizomycotina</taxon>
        <taxon>Eurotiomycetes</taxon>
        <taxon>Eurotiomycetidae</taxon>
        <taxon>Eurotiales</taxon>
        <taxon>Trichocomaceae</taxon>
        <taxon>Talaromyces</taxon>
        <taxon>Talaromyces sect. Talaromyces</taxon>
    </lineage>
</organism>
<dbReference type="Pfam" id="PF00144">
    <property type="entry name" value="Beta-lactamase"/>
    <property type="match status" value="1"/>
</dbReference>
<keyword evidence="1" id="KW-0732">Signal</keyword>
<feature type="chain" id="PRO_5002121881" evidence="1">
    <location>
        <begin position="19"/>
        <end position="589"/>
    </location>
</feature>
<dbReference type="AlphaFoldDB" id="A0A0B8MY42"/>